<dbReference type="Gene3D" id="3.40.225.10">
    <property type="entry name" value="Class II aldolase/adducin N-terminal domain"/>
    <property type="match status" value="1"/>
</dbReference>
<dbReference type="STRING" id="660025.F9G4C4"/>
<dbReference type="InterPro" id="IPR036409">
    <property type="entry name" value="Aldolase_II/adducin_N_sf"/>
</dbReference>
<dbReference type="PANTHER" id="PTHR10672:SF41">
    <property type="entry name" value="CLASS II ALDOLASE_ADDUCIN DOMAIN PROTEIN (AFU_ORTHOLOGUE AFUA_3G01330)"/>
    <property type="match status" value="1"/>
</dbReference>
<evidence type="ECO:0000259" key="1">
    <source>
        <dbReference type="SMART" id="SM01007"/>
    </source>
</evidence>
<evidence type="ECO:0000313" key="2">
    <source>
        <dbReference type="EMBL" id="EGU75982.1"/>
    </source>
</evidence>
<dbReference type="PANTHER" id="PTHR10672">
    <property type="entry name" value="ADDUCIN"/>
    <property type="match status" value="1"/>
</dbReference>
<dbReference type="SUPFAM" id="SSF53639">
    <property type="entry name" value="AraD/HMP-PK domain-like"/>
    <property type="match status" value="1"/>
</dbReference>
<comment type="caution">
    <text evidence="2">The sequence shown here is derived from an EMBL/GenBank/DDBJ whole genome shotgun (WGS) entry which is preliminary data.</text>
</comment>
<name>F9G4C4_FUSOF</name>
<dbReference type="EMBL" id="AFQF01003370">
    <property type="protein sequence ID" value="EGU75982.1"/>
    <property type="molecule type" value="Genomic_DNA"/>
</dbReference>
<dbReference type="Pfam" id="PF00596">
    <property type="entry name" value="Aldolase_II"/>
    <property type="match status" value="1"/>
</dbReference>
<dbReference type="InterPro" id="IPR001303">
    <property type="entry name" value="Aldolase_II/adducin_N"/>
</dbReference>
<feature type="domain" description="Class II aldolase/adducin N-terminal" evidence="1">
    <location>
        <begin position="41"/>
        <end position="222"/>
    </location>
</feature>
<accession>F9G4C4</accession>
<sequence length="277" mass="30529">MPTDTLTQTLLQANTVEGVGFLSPPVSNFKSKYEEREYLKGRLAAAFRIFARFNLNEGAAGHITVRDPVEPDTFWVNPFGVDFHLISKSSLLRVSHQGEILDRGTIGVLNKPAFTIHGAIHAARPDVICAAHTHSVYGRAICALGKPLDMLTLEACMFYNDYCIFDGKGVVVEGDEAAAIAKTLGDRKAAILKNHGLLTTGATIEETVHWFYTLEKVCQVQLLTDAAARGRGVESSIITDEEAKQSRQLVRTPKSGWFSGRMLFDLIDKETNKDYLV</sequence>
<gene>
    <name evidence="2" type="ORF">FOXB_13506</name>
</gene>
<protein>
    <recommendedName>
        <fullName evidence="1">Class II aldolase/adducin N-terminal domain-containing protein</fullName>
    </recommendedName>
</protein>
<dbReference type="NCBIfam" id="NF004855">
    <property type="entry name" value="PRK06208.1"/>
    <property type="match status" value="1"/>
</dbReference>
<proteinExistence type="predicted"/>
<dbReference type="AlphaFoldDB" id="F9G4C4"/>
<organism evidence="2">
    <name type="scientific">Fusarium oxysporum (strain Fo5176)</name>
    <name type="common">Fusarium vascular wilt</name>
    <dbReference type="NCBI Taxonomy" id="660025"/>
    <lineage>
        <taxon>Eukaryota</taxon>
        <taxon>Fungi</taxon>
        <taxon>Dikarya</taxon>
        <taxon>Ascomycota</taxon>
        <taxon>Pezizomycotina</taxon>
        <taxon>Sordariomycetes</taxon>
        <taxon>Hypocreomycetidae</taxon>
        <taxon>Hypocreales</taxon>
        <taxon>Nectriaceae</taxon>
        <taxon>Fusarium</taxon>
        <taxon>Fusarium oxysporum species complex</taxon>
    </lineage>
</organism>
<dbReference type="GO" id="GO:0005856">
    <property type="term" value="C:cytoskeleton"/>
    <property type="evidence" value="ECO:0007669"/>
    <property type="project" value="TreeGrafter"/>
</dbReference>
<dbReference type="InterPro" id="IPR051017">
    <property type="entry name" value="Aldolase-II_Adducin_sf"/>
</dbReference>
<dbReference type="OrthoDB" id="3238794at2759"/>
<reference evidence="2" key="1">
    <citation type="journal article" date="2012" name="Mol. Plant Microbe Interact.">
        <title>A highly conserved effector in Fusarium oxysporum is required for full virulence on Arabidopsis.</title>
        <authorList>
            <person name="Thatcher L.F."/>
            <person name="Gardiner D.M."/>
            <person name="Kazan K."/>
            <person name="Manners J."/>
        </authorList>
    </citation>
    <scope>NUCLEOTIDE SEQUENCE [LARGE SCALE GENOMIC DNA]</scope>
    <source>
        <strain evidence="2">Fo5176</strain>
    </source>
</reference>
<dbReference type="GO" id="GO:0051015">
    <property type="term" value="F:actin filament binding"/>
    <property type="evidence" value="ECO:0007669"/>
    <property type="project" value="TreeGrafter"/>
</dbReference>
<dbReference type="SMART" id="SM01007">
    <property type="entry name" value="Aldolase_II"/>
    <property type="match status" value="1"/>
</dbReference>
<dbReference type="FunFam" id="3.40.225.10:FF:000009">
    <property type="entry name" value="Class II aldolase/adducin N-terminal"/>
    <property type="match status" value="1"/>
</dbReference>